<gene>
    <name evidence="1" type="ORF">CSUI_007241</name>
</gene>
<dbReference type="Proteomes" id="UP000221165">
    <property type="component" value="Unassembled WGS sequence"/>
</dbReference>
<dbReference type="EMBL" id="MIGC01003767">
    <property type="protein sequence ID" value="PHJ18931.1"/>
    <property type="molecule type" value="Genomic_DNA"/>
</dbReference>
<protein>
    <submittedName>
        <fullName evidence="1">Uncharacterized protein</fullName>
    </submittedName>
</protein>
<name>A0A2C6JW29_9APIC</name>
<accession>A0A2C6JW29</accession>
<reference evidence="1 2" key="1">
    <citation type="journal article" date="2017" name="Int. J. Parasitol.">
        <title>The genome of the protozoan parasite Cystoisospora suis and a reverse vaccinology approach to identify vaccine candidates.</title>
        <authorList>
            <person name="Palmieri N."/>
            <person name="Shrestha A."/>
            <person name="Ruttkowski B."/>
            <person name="Beck T."/>
            <person name="Vogl C."/>
            <person name="Tomley F."/>
            <person name="Blake D.P."/>
            <person name="Joachim A."/>
        </authorList>
    </citation>
    <scope>NUCLEOTIDE SEQUENCE [LARGE SCALE GENOMIC DNA]</scope>
    <source>
        <strain evidence="1 2">Wien I</strain>
    </source>
</reference>
<feature type="non-terminal residue" evidence="1">
    <location>
        <position position="1"/>
    </location>
</feature>
<keyword evidence="2" id="KW-1185">Reference proteome</keyword>
<evidence type="ECO:0000313" key="2">
    <source>
        <dbReference type="Proteomes" id="UP000221165"/>
    </source>
</evidence>
<evidence type="ECO:0000313" key="1">
    <source>
        <dbReference type="EMBL" id="PHJ18931.1"/>
    </source>
</evidence>
<organism evidence="1 2">
    <name type="scientific">Cystoisospora suis</name>
    <dbReference type="NCBI Taxonomy" id="483139"/>
    <lineage>
        <taxon>Eukaryota</taxon>
        <taxon>Sar</taxon>
        <taxon>Alveolata</taxon>
        <taxon>Apicomplexa</taxon>
        <taxon>Conoidasida</taxon>
        <taxon>Coccidia</taxon>
        <taxon>Eucoccidiorida</taxon>
        <taxon>Eimeriorina</taxon>
        <taxon>Sarcocystidae</taxon>
        <taxon>Cystoisospora</taxon>
    </lineage>
</organism>
<comment type="caution">
    <text evidence="1">The sequence shown here is derived from an EMBL/GenBank/DDBJ whole genome shotgun (WGS) entry which is preliminary data.</text>
</comment>
<proteinExistence type="predicted"/>
<dbReference type="VEuPathDB" id="ToxoDB:CSUI_007241"/>
<sequence length="24" mass="2631">LFLSRVAVEVCLVKVLSGRGGEWL</sequence>
<dbReference type="AlphaFoldDB" id="A0A2C6JW29"/>